<keyword evidence="9" id="KW-1185">Reference proteome</keyword>
<dbReference type="Proteomes" id="UP000532440">
    <property type="component" value="Unassembled WGS sequence"/>
</dbReference>
<dbReference type="AlphaFoldDB" id="A0A7W8HG13"/>
<keyword evidence="6 7" id="KW-0472">Membrane</keyword>
<keyword evidence="3" id="KW-1003">Cell membrane</keyword>
<comment type="caution">
    <text evidence="8">The sequence shown here is derived from an EMBL/GenBank/DDBJ whole genome shotgun (WGS) entry which is preliminary data.</text>
</comment>
<dbReference type="GO" id="GO:0008324">
    <property type="term" value="F:monoatomic cation transmembrane transporter activity"/>
    <property type="evidence" value="ECO:0007669"/>
    <property type="project" value="InterPro"/>
</dbReference>
<sequence>MRRVPPSPLLSLFLFCLWLMLNQSLAPGHLLLAAALALGVPALTAGTRPLRPRIRRPWLLLRLAAVVLVDVIASCVRVSAIILGGAERRQHSGFMDIPLDLQDPHGLAVLAAIVNSTPGTVWAELSEDRSLLTLHVLDLRDEQAWIDTIKTRYEKPLMAIFQ</sequence>
<name>A0A7W8HG13_9BURK</name>
<dbReference type="PANTHER" id="PTHR34584">
    <property type="entry name" value="NA(+)/H(+) ANTIPORTER SUBUNIT E1"/>
    <property type="match status" value="1"/>
</dbReference>
<keyword evidence="5 7" id="KW-1133">Transmembrane helix</keyword>
<reference evidence="8 9" key="1">
    <citation type="submission" date="2020-08" db="EMBL/GenBank/DDBJ databases">
        <title>Genomic Encyclopedia of Type Strains, Phase IV (KMG-IV): sequencing the most valuable type-strain genomes for metagenomic binning, comparative biology and taxonomic classification.</title>
        <authorList>
            <person name="Goeker M."/>
        </authorList>
    </citation>
    <scope>NUCLEOTIDE SEQUENCE [LARGE SCALE GENOMIC DNA]</scope>
    <source>
        <strain evidence="8 9">DSM 29781</strain>
    </source>
</reference>
<dbReference type="NCBIfam" id="NF006518">
    <property type="entry name" value="PRK08965.1-2"/>
    <property type="match status" value="1"/>
</dbReference>
<comment type="subcellular location">
    <subcellularLocation>
        <location evidence="1">Cell membrane</location>
        <topology evidence="1">Multi-pass membrane protein</topology>
    </subcellularLocation>
</comment>
<dbReference type="Pfam" id="PF01899">
    <property type="entry name" value="MNHE"/>
    <property type="match status" value="1"/>
</dbReference>
<evidence type="ECO:0000256" key="3">
    <source>
        <dbReference type="ARBA" id="ARBA00022475"/>
    </source>
</evidence>
<evidence type="ECO:0000313" key="9">
    <source>
        <dbReference type="Proteomes" id="UP000532440"/>
    </source>
</evidence>
<evidence type="ECO:0000256" key="2">
    <source>
        <dbReference type="ARBA" id="ARBA00006228"/>
    </source>
</evidence>
<feature type="transmembrane region" description="Helical" evidence="7">
    <location>
        <begin position="63"/>
        <end position="86"/>
    </location>
</feature>
<dbReference type="NCBIfam" id="NF006520">
    <property type="entry name" value="PRK08965.1-4"/>
    <property type="match status" value="1"/>
</dbReference>
<dbReference type="PIRSF" id="PIRSF019239">
    <property type="entry name" value="MrpE"/>
    <property type="match status" value="1"/>
</dbReference>
<evidence type="ECO:0000256" key="5">
    <source>
        <dbReference type="ARBA" id="ARBA00022989"/>
    </source>
</evidence>
<accession>A0A7W8HG13</accession>
<evidence type="ECO:0000313" key="8">
    <source>
        <dbReference type="EMBL" id="MBB5271429.1"/>
    </source>
</evidence>
<dbReference type="EMBL" id="JACHGB010000003">
    <property type="protein sequence ID" value="MBB5271429.1"/>
    <property type="molecule type" value="Genomic_DNA"/>
</dbReference>
<proteinExistence type="inferred from homology"/>
<comment type="similarity">
    <text evidence="2">Belongs to the CPA3 antiporters (TC 2.A.63) subunit E family.</text>
</comment>
<evidence type="ECO:0000256" key="1">
    <source>
        <dbReference type="ARBA" id="ARBA00004651"/>
    </source>
</evidence>
<dbReference type="InterPro" id="IPR002758">
    <property type="entry name" value="Cation_antiport_E"/>
</dbReference>
<dbReference type="RefSeq" id="WP_183965796.1">
    <property type="nucleotide sequence ID" value="NZ_BAABEW010000001.1"/>
</dbReference>
<evidence type="ECO:0000256" key="4">
    <source>
        <dbReference type="ARBA" id="ARBA00022692"/>
    </source>
</evidence>
<dbReference type="PANTHER" id="PTHR34584:SF1">
    <property type="entry name" value="NA(+)_H(+) ANTIPORTER SUBUNIT E1"/>
    <property type="match status" value="1"/>
</dbReference>
<organism evidence="8 9">
    <name type="scientific">Quisquiliibacterium transsilvanicum</name>
    <dbReference type="NCBI Taxonomy" id="1549638"/>
    <lineage>
        <taxon>Bacteria</taxon>
        <taxon>Pseudomonadati</taxon>
        <taxon>Pseudomonadota</taxon>
        <taxon>Betaproteobacteria</taxon>
        <taxon>Burkholderiales</taxon>
        <taxon>Burkholderiaceae</taxon>
        <taxon>Quisquiliibacterium</taxon>
    </lineage>
</organism>
<dbReference type="GO" id="GO:0005886">
    <property type="term" value="C:plasma membrane"/>
    <property type="evidence" value="ECO:0007669"/>
    <property type="project" value="UniProtKB-SubCell"/>
</dbReference>
<protein>
    <submittedName>
        <fullName evidence="8">Multicomponent K+:H+ antiporter subunit E</fullName>
    </submittedName>
</protein>
<evidence type="ECO:0000256" key="7">
    <source>
        <dbReference type="SAM" id="Phobius"/>
    </source>
</evidence>
<gene>
    <name evidence="8" type="ORF">HNQ70_001439</name>
</gene>
<evidence type="ECO:0000256" key="6">
    <source>
        <dbReference type="ARBA" id="ARBA00023136"/>
    </source>
</evidence>
<keyword evidence="4 7" id="KW-0812">Transmembrane</keyword>